<feature type="domain" description="Amine oxidase" evidence="1">
    <location>
        <begin position="16"/>
        <end position="259"/>
    </location>
</feature>
<keyword evidence="3" id="KW-1185">Reference proteome</keyword>
<dbReference type="SUPFAM" id="SSF54373">
    <property type="entry name" value="FAD-linked reductases, C-terminal domain"/>
    <property type="match status" value="1"/>
</dbReference>
<protein>
    <submittedName>
        <fullName evidence="2">Peroxisomal N(1)-acetyl-spermine/spermidine oxidase</fullName>
    </submittedName>
</protein>
<feature type="non-terminal residue" evidence="2">
    <location>
        <position position="265"/>
    </location>
</feature>
<dbReference type="Gene3D" id="3.90.660.10">
    <property type="match status" value="1"/>
</dbReference>
<proteinExistence type="predicted"/>
<sequence length="265" mass="30039">MWKKLPDPSKALPMDDKIQFNKEVTNIDWSASEVVVTCSDGSEYRADHVIVTVSLGFLKKHHKTLFTPQLPAKKINAIENTGFGAQDKISLEFEEPFVPNNVWGGYNFLWKKEDKDELIGTEREWLLGVTGFFAEDAQPNLLSAFPAGKNLKKFEEITDEQLIDDSMWLLEKFMGKTLPRPINMRRSQWLTNKYFLGSNSYGSMDTQAYNVTMGLDLAETLFDKSDKPILQIAGEASDEFNSGYVHGAVESGWRAAKIISNYYEA</sequence>
<dbReference type="Gene3D" id="3.50.50.60">
    <property type="entry name" value="FAD/NAD(P)-binding domain"/>
    <property type="match status" value="1"/>
</dbReference>
<dbReference type="InterPro" id="IPR050281">
    <property type="entry name" value="Flavin_monoamine_oxidase"/>
</dbReference>
<comment type="caution">
    <text evidence="2">The sequence shown here is derived from an EMBL/GenBank/DDBJ whole genome shotgun (WGS) entry which is preliminary data.</text>
</comment>
<dbReference type="PANTHER" id="PTHR10742">
    <property type="entry name" value="FLAVIN MONOAMINE OXIDASE"/>
    <property type="match status" value="1"/>
</dbReference>
<evidence type="ECO:0000259" key="1">
    <source>
        <dbReference type="Pfam" id="PF01593"/>
    </source>
</evidence>
<organism evidence="2 3">
    <name type="scientific">Pseudolycoriella hygida</name>
    <dbReference type="NCBI Taxonomy" id="35572"/>
    <lineage>
        <taxon>Eukaryota</taxon>
        <taxon>Metazoa</taxon>
        <taxon>Ecdysozoa</taxon>
        <taxon>Arthropoda</taxon>
        <taxon>Hexapoda</taxon>
        <taxon>Insecta</taxon>
        <taxon>Pterygota</taxon>
        <taxon>Neoptera</taxon>
        <taxon>Endopterygota</taxon>
        <taxon>Diptera</taxon>
        <taxon>Nematocera</taxon>
        <taxon>Sciaroidea</taxon>
        <taxon>Sciaridae</taxon>
        <taxon>Pseudolycoriella</taxon>
    </lineage>
</organism>
<dbReference type="OrthoDB" id="5046242at2759"/>
<dbReference type="Proteomes" id="UP001151699">
    <property type="component" value="Chromosome A"/>
</dbReference>
<dbReference type="InterPro" id="IPR002937">
    <property type="entry name" value="Amino_oxidase"/>
</dbReference>
<evidence type="ECO:0000313" key="2">
    <source>
        <dbReference type="EMBL" id="KAJ6646207.1"/>
    </source>
</evidence>
<gene>
    <name evidence="2" type="primary">Paox_3</name>
    <name evidence="2" type="ORF">Bhyg_01418</name>
</gene>
<dbReference type="AlphaFoldDB" id="A0A9Q0S5I9"/>
<dbReference type="InterPro" id="IPR036188">
    <property type="entry name" value="FAD/NAD-bd_sf"/>
</dbReference>
<dbReference type="PANTHER" id="PTHR10742:SF398">
    <property type="entry name" value="AMINE OXIDASE DOMAIN-CONTAINING PROTEIN-RELATED"/>
    <property type="match status" value="1"/>
</dbReference>
<name>A0A9Q0S5I9_9DIPT</name>
<dbReference type="Pfam" id="PF01593">
    <property type="entry name" value="Amino_oxidase"/>
    <property type="match status" value="1"/>
</dbReference>
<dbReference type="SUPFAM" id="SSF51905">
    <property type="entry name" value="FAD/NAD(P)-binding domain"/>
    <property type="match status" value="1"/>
</dbReference>
<evidence type="ECO:0000313" key="3">
    <source>
        <dbReference type="Proteomes" id="UP001151699"/>
    </source>
</evidence>
<dbReference type="EMBL" id="WJQU01000001">
    <property type="protein sequence ID" value="KAJ6646207.1"/>
    <property type="molecule type" value="Genomic_DNA"/>
</dbReference>
<dbReference type="GO" id="GO:0046592">
    <property type="term" value="F:polyamine oxidase activity"/>
    <property type="evidence" value="ECO:0007669"/>
    <property type="project" value="TreeGrafter"/>
</dbReference>
<accession>A0A9Q0S5I9</accession>
<reference evidence="2" key="1">
    <citation type="submission" date="2022-07" db="EMBL/GenBank/DDBJ databases">
        <authorList>
            <person name="Trinca V."/>
            <person name="Uliana J.V.C."/>
            <person name="Torres T.T."/>
            <person name="Ward R.J."/>
            <person name="Monesi N."/>
        </authorList>
    </citation>
    <scope>NUCLEOTIDE SEQUENCE</scope>
    <source>
        <strain evidence="2">HSMRA1968</strain>
        <tissue evidence="2">Whole embryos</tissue>
    </source>
</reference>